<protein>
    <recommendedName>
        <fullName evidence="2 6">Adenine deaminase</fullName>
        <shortName evidence="6">Adenase</shortName>
        <shortName evidence="6">Adenine aminase</shortName>
        <ecNumber evidence="2 6">3.5.4.2</ecNumber>
    </recommendedName>
</protein>
<dbReference type="Pfam" id="PF13382">
    <property type="entry name" value="Adenine_deam_C"/>
    <property type="match status" value="1"/>
</dbReference>
<keyword evidence="4 6" id="KW-0464">Manganese</keyword>
<dbReference type="Pfam" id="PF01979">
    <property type="entry name" value="Amidohydro_1"/>
    <property type="match status" value="1"/>
</dbReference>
<comment type="similarity">
    <text evidence="1 6">Belongs to the metallo-dependent hydrolases superfamily. Adenine deaminase family.</text>
</comment>
<feature type="domain" description="Amidohydrolase-related" evidence="7">
    <location>
        <begin position="63"/>
        <end position="344"/>
    </location>
</feature>
<dbReference type="NCBIfam" id="TIGR01178">
    <property type="entry name" value="ade"/>
    <property type="match status" value="1"/>
</dbReference>
<name>A0A7L7KNR5_9MOLU</name>
<keyword evidence="3 6" id="KW-0378">Hydrolase</keyword>
<dbReference type="GO" id="GO:0000034">
    <property type="term" value="F:adenine deaminase activity"/>
    <property type="evidence" value="ECO:0007669"/>
    <property type="project" value="UniProtKB-UniRule"/>
</dbReference>
<dbReference type="Gene3D" id="2.30.40.10">
    <property type="entry name" value="Urease, subunit C, domain 1"/>
    <property type="match status" value="1"/>
</dbReference>
<evidence type="ECO:0000313" key="10">
    <source>
        <dbReference type="Proteomes" id="UP000514720"/>
    </source>
</evidence>
<dbReference type="PANTHER" id="PTHR11113">
    <property type="entry name" value="N-ACETYLGLUCOSAMINE-6-PHOSPHATE DEACETYLASE"/>
    <property type="match status" value="1"/>
</dbReference>
<evidence type="ECO:0000256" key="5">
    <source>
        <dbReference type="ARBA" id="ARBA00047720"/>
    </source>
</evidence>
<comment type="catalytic activity">
    <reaction evidence="5 6">
        <text>adenine + H2O + H(+) = hypoxanthine + NH4(+)</text>
        <dbReference type="Rhea" id="RHEA:23688"/>
        <dbReference type="ChEBI" id="CHEBI:15377"/>
        <dbReference type="ChEBI" id="CHEBI:15378"/>
        <dbReference type="ChEBI" id="CHEBI:16708"/>
        <dbReference type="ChEBI" id="CHEBI:17368"/>
        <dbReference type="ChEBI" id="CHEBI:28938"/>
        <dbReference type="EC" id="3.5.4.2"/>
    </reaction>
</comment>
<evidence type="ECO:0000259" key="8">
    <source>
        <dbReference type="Pfam" id="PF13382"/>
    </source>
</evidence>
<dbReference type="RefSeq" id="WP_258878013.1">
    <property type="nucleotide sequence ID" value="NZ_CP048914.1"/>
</dbReference>
<dbReference type="Proteomes" id="UP000514720">
    <property type="component" value="Chromosome"/>
</dbReference>
<keyword evidence="10" id="KW-1185">Reference proteome</keyword>
<feature type="domain" description="Adenine deaminase C-terminal" evidence="8">
    <location>
        <begin position="394"/>
        <end position="562"/>
    </location>
</feature>
<dbReference type="CDD" id="cd01295">
    <property type="entry name" value="AdeC"/>
    <property type="match status" value="1"/>
</dbReference>
<dbReference type="AlphaFoldDB" id="A0A7L7KNR5"/>
<dbReference type="GO" id="GO:0006146">
    <property type="term" value="P:adenine catabolic process"/>
    <property type="evidence" value="ECO:0007669"/>
    <property type="project" value="InterPro"/>
</dbReference>
<dbReference type="InterPro" id="IPR006679">
    <property type="entry name" value="Adenine_deam"/>
</dbReference>
<gene>
    <name evidence="6 9" type="primary">ade</name>
    <name evidence="9" type="ORF">G4Z02_01130</name>
</gene>
<evidence type="ECO:0000256" key="4">
    <source>
        <dbReference type="ARBA" id="ARBA00023211"/>
    </source>
</evidence>
<evidence type="ECO:0000259" key="7">
    <source>
        <dbReference type="Pfam" id="PF01979"/>
    </source>
</evidence>
<dbReference type="HAMAP" id="MF_01518">
    <property type="entry name" value="Adenine_deamin"/>
    <property type="match status" value="1"/>
</dbReference>
<dbReference type="KEGG" id="xcl:G4Z02_01130"/>
<dbReference type="SUPFAM" id="SSF51556">
    <property type="entry name" value="Metallo-dependent hydrolases"/>
    <property type="match status" value="1"/>
</dbReference>
<dbReference type="InterPro" id="IPR026912">
    <property type="entry name" value="Adenine_deam_C"/>
</dbReference>
<dbReference type="Gene3D" id="3.20.20.140">
    <property type="entry name" value="Metal-dependent hydrolases"/>
    <property type="match status" value="1"/>
</dbReference>
<dbReference type="SUPFAM" id="SSF51338">
    <property type="entry name" value="Composite domain of metallo-dependent hydrolases"/>
    <property type="match status" value="1"/>
</dbReference>
<evidence type="ECO:0000256" key="2">
    <source>
        <dbReference type="ARBA" id="ARBA00012782"/>
    </source>
</evidence>
<evidence type="ECO:0000256" key="6">
    <source>
        <dbReference type="HAMAP-Rule" id="MF_01518"/>
    </source>
</evidence>
<organism evidence="9 10">
    <name type="scientific">Candidatus Xianfuyuplasma coldseepsis</name>
    <dbReference type="NCBI Taxonomy" id="2782163"/>
    <lineage>
        <taxon>Bacteria</taxon>
        <taxon>Bacillati</taxon>
        <taxon>Mycoplasmatota</taxon>
        <taxon>Mollicutes</taxon>
        <taxon>Candidatus Izemoplasmatales</taxon>
        <taxon>Candidatus Izemoplasmataceae</taxon>
        <taxon>Candidatus Xianfuyuplasma</taxon>
    </lineage>
</organism>
<dbReference type="InterPro" id="IPR006680">
    <property type="entry name" value="Amidohydro-rel"/>
</dbReference>
<dbReference type="EMBL" id="CP048914">
    <property type="protein sequence ID" value="QMS84400.1"/>
    <property type="molecule type" value="Genomic_DNA"/>
</dbReference>
<dbReference type="InterPro" id="IPR011059">
    <property type="entry name" value="Metal-dep_hydrolase_composite"/>
</dbReference>
<dbReference type="PANTHER" id="PTHR11113:SF2">
    <property type="entry name" value="ADENINE DEAMINASE"/>
    <property type="match status" value="1"/>
</dbReference>
<evidence type="ECO:0000256" key="1">
    <source>
        <dbReference type="ARBA" id="ARBA00006773"/>
    </source>
</evidence>
<evidence type="ECO:0000256" key="3">
    <source>
        <dbReference type="ARBA" id="ARBA00022801"/>
    </source>
</evidence>
<comment type="cofactor">
    <cofactor evidence="6">
        <name>Mn(2+)</name>
        <dbReference type="ChEBI" id="CHEBI:29035"/>
    </cofactor>
</comment>
<reference evidence="9 10" key="1">
    <citation type="submission" date="2020-02" db="EMBL/GenBank/DDBJ databases">
        <authorList>
            <person name="Zheng R.K."/>
            <person name="Sun C.M."/>
        </authorList>
    </citation>
    <scope>NUCLEOTIDE SEQUENCE [LARGE SCALE GENOMIC DNA]</scope>
    <source>
        <strain evidence="10">zrk13</strain>
    </source>
</reference>
<proteinExistence type="inferred from homology"/>
<accession>A0A7L7KNR5</accession>
<sequence length="575" mass="62960">MNHIIHSDIARGIKPAELVLKNAQIVNVFNQSIEIADIAIQDGIIVGIGDYSGTQEIDCSNQYVAPGFIDGHVHIESSMLTPSEFSKLVVPKGTTRVIADPHEIANVKGVKGLGFMLRSSLDTPLHVHIMIPSCVPATAFETAGASIDAEDIYNLHKREGILGLGEVMDYPGVIHGNKALLDKLSIMQDSIIDGHAPGVTNKDLNAYLLHHIKTDHECTTKAELDEKVSRGMYVHLREGSATRNVKALVPGITEKTSHRLLFCTDDKHPMDIVNEGHINYNVNLATSLGVDPLVAIQMATINIATCYQLSNVGAIAPGYVADLIVFDDVKNIQPTKVFIDGELVADHGTMLFETHKYDSIHVRDTVKFNMQDINLDLPLSSNRVKVMQLVENNVTTSQVIRDVTVKNGLYFNNPDDDILKIAVVERHHYTKNVGVGLLEGYGLKDGAIAMTIAHDSHNLIVVGDNDKDMLVAIKELRDHQGGITIVHDGHVIDTLPLEIAGIMTNEDYEVVQEKLHHLEQAALKLGVNTNVDDPFLTLAFMALPVIPDLKLTDKGLFDVVAFQPTTIEVNDDDVC</sequence>
<dbReference type="EC" id="3.5.4.2" evidence="2 6"/>
<dbReference type="InterPro" id="IPR032466">
    <property type="entry name" value="Metal_Hydrolase"/>
</dbReference>
<evidence type="ECO:0000313" key="9">
    <source>
        <dbReference type="EMBL" id="QMS84400.1"/>
    </source>
</evidence>